<reference evidence="4" key="1">
    <citation type="submission" date="2022-11" db="UniProtKB">
        <authorList>
            <consortium name="WormBaseParasite"/>
        </authorList>
    </citation>
    <scope>IDENTIFICATION</scope>
</reference>
<dbReference type="SMART" id="SM00308">
    <property type="entry name" value="LH2"/>
    <property type="match status" value="1"/>
</dbReference>
<dbReference type="SUPFAM" id="SSF49723">
    <property type="entry name" value="Lipase/lipooxygenase domain (PLAT/LH2 domain)"/>
    <property type="match status" value="2"/>
</dbReference>
<dbReference type="InterPro" id="IPR052970">
    <property type="entry name" value="Inner_ear_hair_cell_LOXHD"/>
</dbReference>
<evidence type="ECO:0000259" key="2">
    <source>
        <dbReference type="PROSITE" id="PS50095"/>
    </source>
</evidence>
<feature type="domain" description="PLAT" evidence="2">
    <location>
        <begin position="18"/>
        <end position="134"/>
    </location>
</feature>
<evidence type="ECO:0000313" key="4">
    <source>
        <dbReference type="WBParaSite" id="PSU_v2.g1692.t1"/>
    </source>
</evidence>
<dbReference type="Pfam" id="PF01477">
    <property type="entry name" value="PLAT"/>
    <property type="match status" value="1"/>
</dbReference>
<dbReference type="InterPro" id="IPR036392">
    <property type="entry name" value="PLAT/LH2_dom_sf"/>
</dbReference>
<evidence type="ECO:0000256" key="1">
    <source>
        <dbReference type="PROSITE-ProRule" id="PRU00152"/>
    </source>
</evidence>
<dbReference type="Proteomes" id="UP000887577">
    <property type="component" value="Unplaced"/>
</dbReference>
<dbReference type="AlphaFoldDB" id="A0A914YC98"/>
<evidence type="ECO:0000313" key="3">
    <source>
        <dbReference type="Proteomes" id="UP000887577"/>
    </source>
</evidence>
<comment type="caution">
    <text evidence="1">Lacks conserved residue(s) required for the propagation of feature annotation.</text>
</comment>
<organism evidence="3 4">
    <name type="scientific">Panagrolaimus superbus</name>
    <dbReference type="NCBI Taxonomy" id="310955"/>
    <lineage>
        <taxon>Eukaryota</taxon>
        <taxon>Metazoa</taxon>
        <taxon>Ecdysozoa</taxon>
        <taxon>Nematoda</taxon>
        <taxon>Chromadorea</taxon>
        <taxon>Rhabditida</taxon>
        <taxon>Tylenchina</taxon>
        <taxon>Panagrolaimomorpha</taxon>
        <taxon>Panagrolaimoidea</taxon>
        <taxon>Panagrolaimidae</taxon>
        <taxon>Panagrolaimus</taxon>
    </lineage>
</organism>
<feature type="domain" description="PLAT" evidence="2">
    <location>
        <begin position="454"/>
        <end position="573"/>
    </location>
</feature>
<sequence>MCTALYHIGSANTSKSKGRWELLLHNGNDVGEGGTTSNLNIFGYGINGMSRSVDIYDSTLANVPSVSLIQVDFGEDIGDLIKMRIEIDGNGEKPDYFLDYVEMKDIDTDERIEINVNSWLKWESKEKGAQAFRELVIFRGSPDTLPLYTYEGKMRIIPSKISLCSPSIKLEICGDNGESGIFPASIANTEGKKDKFDVSFRVEAVSVGRVLAMRIYFDPTMEGEIIFEGLAEMQKLLDKTGLDTSLGKDFLISYIIVRESHHAPYRTVLGQSRIQPRRDNIPDDSYVKELRMTSMEGLSTKLPKKKSIKKKTPTWIVSIIIDDDAALLPMITLCGEKSCEKMKCMDLTPNDNIVGYQLKDAQIGELRKIRVSIDHGQRLNQAATPPPLATAAAPDEEDEFESIEKNRTFIKKIRVMDAVNGDELRFPVANIEMFQYSVFEFPAIWPDVPPLSNVNYEITISTGESKYSVPFYVHINIYGEFGDTGFRFLGEENPQKLTEFPHDSQNVFQLEAVSLGEINKIEIQVDNYIDTFTWECQEIVIPDPINIGVFYAFRLNQPFSPNLLLQSAFVSSLTDAL</sequence>
<dbReference type="PROSITE" id="PS50095">
    <property type="entry name" value="PLAT"/>
    <property type="match status" value="2"/>
</dbReference>
<dbReference type="Gene3D" id="2.60.60.20">
    <property type="entry name" value="PLAT/LH2 domain"/>
    <property type="match status" value="2"/>
</dbReference>
<accession>A0A914YC98</accession>
<name>A0A914YC98_9BILA</name>
<dbReference type="InterPro" id="IPR001024">
    <property type="entry name" value="PLAT/LH2_dom"/>
</dbReference>
<dbReference type="PANTHER" id="PTHR45901:SF7">
    <property type="entry name" value="OXYGEN-REGULATED PROTEIN 1"/>
    <property type="match status" value="1"/>
</dbReference>
<proteinExistence type="predicted"/>
<dbReference type="PANTHER" id="PTHR45901">
    <property type="entry name" value="PROTEIN CBG12474"/>
    <property type="match status" value="1"/>
</dbReference>
<protein>
    <submittedName>
        <fullName evidence="4">PLAT domain-containing protein</fullName>
    </submittedName>
</protein>
<keyword evidence="3" id="KW-1185">Reference proteome</keyword>
<dbReference type="WBParaSite" id="PSU_v2.g1692.t1">
    <property type="protein sequence ID" value="PSU_v2.g1692.t1"/>
    <property type="gene ID" value="PSU_v2.g1692"/>
</dbReference>